<dbReference type="RefSeq" id="WP_386670318.1">
    <property type="nucleotide sequence ID" value="NZ_JBHLTG010000004.1"/>
</dbReference>
<gene>
    <name evidence="2" type="ORF">ACFFGH_16660</name>
</gene>
<feature type="chain" id="PRO_5046594632" evidence="1">
    <location>
        <begin position="25"/>
        <end position="289"/>
    </location>
</feature>
<dbReference type="EMBL" id="JBHLTG010000004">
    <property type="protein sequence ID" value="MFC0679470.1"/>
    <property type="molecule type" value="Genomic_DNA"/>
</dbReference>
<organism evidence="2 3">
    <name type="scientific">Lysobacter korlensis</name>
    <dbReference type="NCBI Taxonomy" id="553636"/>
    <lineage>
        <taxon>Bacteria</taxon>
        <taxon>Pseudomonadati</taxon>
        <taxon>Pseudomonadota</taxon>
        <taxon>Gammaproteobacteria</taxon>
        <taxon>Lysobacterales</taxon>
        <taxon>Lysobacteraceae</taxon>
        <taxon>Lysobacter</taxon>
    </lineage>
</organism>
<evidence type="ECO:0000256" key="1">
    <source>
        <dbReference type="SAM" id="SignalP"/>
    </source>
</evidence>
<protein>
    <submittedName>
        <fullName evidence="2">Calcium-binding protein</fullName>
    </submittedName>
</protein>
<name>A0ABV6RR67_9GAMM</name>
<evidence type="ECO:0000313" key="3">
    <source>
        <dbReference type="Proteomes" id="UP001589896"/>
    </source>
</evidence>
<proteinExistence type="predicted"/>
<accession>A0ABV6RR67</accession>
<evidence type="ECO:0000313" key="2">
    <source>
        <dbReference type="EMBL" id="MFC0679470.1"/>
    </source>
</evidence>
<keyword evidence="3" id="KW-1185">Reference proteome</keyword>
<dbReference type="Proteomes" id="UP001589896">
    <property type="component" value="Unassembled WGS sequence"/>
</dbReference>
<comment type="caution">
    <text evidence="2">The sequence shown here is derived from an EMBL/GenBank/DDBJ whole genome shotgun (WGS) entry which is preliminary data.</text>
</comment>
<keyword evidence="1" id="KW-0732">Signal</keyword>
<sequence>MECKATWRRWLLAALMAVSIVSYARPPASAGSDIADAAQAIHTHAGAHRLILLGELHGTREIPELVRLLATRYAAQGPVLLALEMPHREQASLNAYLSSNGDAHARATLRARALWQRADTDHDGRRSEEMLELIEAMRVLRGQGRDVAMLAYDTAADAPRNDANARDRFMAEVVRAAHGALPRGRLLVLGGNVHAMLERPGYAPPQMPVPMGAYLRDLQPVSVRIGAAAGEFWACRQPRPCGALAVDGSPGHTGPQPMPYTFGVMLERMSVARLIGRADDAENRRAVGP</sequence>
<dbReference type="SUPFAM" id="SSF159501">
    <property type="entry name" value="EreA/ChaN-like"/>
    <property type="match status" value="1"/>
</dbReference>
<feature type="signal peptide" evidence="1">
    <location>
        <begin position="1"/>
        <end position="24"/>
    </location>
</feature>
<reference evidence="2 3" key="1">
    <citation type="submission" date="2024-09" db="EMBL/GenBank/DDBJ databases">
        <authorList>
            <person name="Sun Q."/>
            <person name="Mori K."/>
        </authorList>
    </citation>
    <scope>NUCLEOTIDE SEQUENCE [LARGE SCALE GENOMIC DNA]</scope>
    <source>
        <strain evidence="2 3">KCTC 23076</strain>
    </source>
</reference>